<keyword evidence="1" id="KW-0472">Membrane</keyword>
<evidence type="ECO:0000313" key="4">
    <source>
        <dbReference type="Proteomes" id="UP000321049"/>
    </source>
</evidence>
<feature type="transmembrane region" description="Helical" evidence="1">
    <location>
        <begin position="68"/>
        <end position="88"/>
    </location>
</feature>
<dbReference type="InterPro" id="IPR005135">
    <property type="entry name" value="Endo/exonuclease/phosphatase"/>
</dbReference>
<dbReference type="Pfam" id="PF03372">
    <property type="entry name" value="Exo_endo_phos"/>
    <property type="match status" value="1"/>
</dbReference>
<keyword evidence="1" id="KW-1133">Transmembrane helix</keyword>
<evidence type="ECO:0000313" key="3">
    <source>
        <dbReference type="EMBL" id="GEL99988.1"/>
    </source>
</evidence>
<dbReference type="Proteomes" id="UP000321049">
    <property type="component" value="Unassembled WGS sequence"/>
</dbReference>
<evidence type="ECO:0000256" key="1">
    <source>
        <dbReference type="SAM" id="Phobius"/>
    </source>
</evidence>
<accession>A0A511JPQ5</accession>
<feature type="domain" description="Endonuclease/exonuclease/phosphatase" evidence="2">
    <location>
        <begin position="118"/>
        <end position="316"/>
    </location>
</feature>
<dbReference type="RefSeq" id="WP_146847598.1">
    <property type="nucleotide sequence ID" value="NZ_BJWH01000025.1"/>
</dbReference>
<dbReference type="EMBL" id="BJWH01000025">
    <property type="protein sequence ID" value="GEL99988.1"/>
    <property type="molecule type" value="Genomic_DNA"/>
</dbReference>
<sequence length="326" mass="33194">MTTRGRRLQVVVWVLAALVGGSLVALAVPVASGVFPVAQVVSFRALLGVGAAAVVTVLVVVPWSRRRLLPLALAFALGAAAQAAVLVVRSYPQGAAPASTTDDVVVLSFNTLDTVGAEVLADLVLAHRADVVVLPETSATIARSTADRLAAAGRPMQVLTADGNTSFIAGTALLVSPAVGTYPVAEPLPTRLGSLRAEPAEPTGSPVLVAAHPMAPISQGAMPSWRTETRLIADACASTPGAIVAGDLNATLDHPGLQDLGPCVDAARAAGVASSGTWPADVPTVFSAPIDHVLVDARAWRVTGFAVLPRTGASDHRPIVATLARR</sequence>
<feature type="transmembrane region" description="Helical" evidence="1">
    <location>
        <begin position="43"/>
        <end position="61"/>
    </location>
</feature>
<dbReference type="Gene3D" id="3.60.10.10">
    <property type="entry name" value="Endonuclease/exonuclease/phosphatase"/>
    <property type="match status" value="1"/>
</dbReference>
<proteinExistence type="predicted"/>
<organism evidence="3 4">
    <name type="scientific">Cellulomonas terrae</name>
    <dbReference type="NCBI Taxonomy" id="311234"/>
    <lineage>
        <taxon>Bacteria</taxon>
        <taxon>Bacillati</taxon>
        <taxon>Actinomycetota</taxon>
        <taxon>Actinomycetes</taxon>
        <taxon>Micrococcales</taxon>
        <taxon>Cellulomonadaceae</taxon>
        <taxon>Cellulomonas</taxon>
    </lineage>
</organism>
<evidence type="ECO:0000259" key="2">
    <source>
        <dbReference type="Pfam" id="PF03372"/>
    </source>
</evidence>
<protein>
    <recommendedName>
        <fullName evidence="2">Endonuclease/exonuclease/phosphatase domain-containing protein</fullName>
    </recommendedName>
</protein>
<comment type="caution">
    <text evidence="3">The sequence shown here is derived from an EMBL/GenBank/DDBJ whole genome shotgun (WGS) entry which is preliminary data.</text>
</comment>
<gene>
    <name evidence="3" type="ORF">CTE05_35350</name>
</gene>
<dbReference type="InterPro" id="IPR036691">
    <property type="entry name" value="Endo/exonu/phosph_ase_sf"/>
</dbReference>
<reference evidence="3 4" key="1">
    <citation type="submission" date="2019-07" db="EMBL/GenBank/DDBJ databases">
        <title>Whole genome shotgun sequence of Cellulomonas terrae NBRC 100819.</title>
        <authorList>
            <person name="Hosoyama A."/>
            <person name="Uohara A."/>
            <person name="Ohji S."/>
            <person name="Ichikawa N."/>
        </authorList>
    </citation>
    <scope>NUCLEOTIDE SEQUENCE [LARGE SCALE GENOMIC DNA]</scope>
    <source>
        <strain evidence="3 4">NBRC 100819</strain>
    </source>
</reference>
<keyword evidence="1" id="KW-0812">Transmembrane</keyword>
<name>A0A511JPQ5_9CELL</name>
<dbReference type="SUPFAM" id="SSF56219">
    <property type="entry name" value="DNase I-like"/>
    <property type="match status" value="1"/>
</dbReference>
<keyword evidence="4" id="KW-1185">Reference proteome</keyword>
<dbReference type="OrthoDB" id="2340043at2"/>
<dbReference type="GO" id="GO:0003824">
    <property type="term" value="F:catalytic activity"/>
    <property type="evidence" value="ECO:0007669"/>
    <property type="project" value="InterPro"/>
</dbReference>
<dbReference type="AlphaFoldDB" id="A0A511JPQ5"/>